<evidence type="ECO:0000313" key="13">
    <source>
        <dbReference type="Proteomes" id="UP000796761"/>
    </source>
</evidence>
<dbReference type="CDD" id="cd09577">
    <property type="entry name" value="SAM_Ph1_2_3"/>
    <property type="match status" value="1"/>
</dbReference>
<evidence type="ECO:0000256" key="7">
    <source>
        <dbReference type="ARBA" id="ARBA00023242"/>
    </source>
</evidence>
<feature type="domain" description="FCS-type" evidence="11">
    <location>
        <begin position="560"/>
        <end position="594"/>
    </location>
</feature>
<feature type="region of interest" description="Disordered" evidence="9">
    <location>
        <begin position="1"/>
        <end position="36"/>
    </location>
</feature>
<dbReference type="Pfam" id="PF16616">
    <property type="entry name" value="PHC2_SAM_assoc"/>
    <property type="match status" value="1"/>
</dbReference>
<dbReference type="Proteomes" id="UP000796761">
    <property type="component" value="Unassembled WGS sequence"/>
</dbReference>
<feature type="region of interest" description="Disordered" evidence="9">
    <location>
        <begin position="608"/>
        <end position="687"/>
    </location>
</feature>
<evidence type="ECO:0000259" key="10">
    <source>
        <dbReference type="PROSITE" id="PS50105"/>
    </source>
</evidence>
<reference evidence="12" key="1">
    <citation type="submission" date="2019-04" db="EMBL/GenBank/DDBJ databases">
        <title>Genome assembly of Zosterops borbonicus 15179.</title>
        <authorList>
            <person name="Leroy T."/>
            <person name="Anselmetti Y."/>
            <person name="Tilak M.-K."/>
            <person name="Nabholz B."/>
        </authorList>
    </citation>
    <scope>NUCLEOTIDE SEQUENCE</scope>
    <source>
        <strain evidence="12">HGM_15179</strain>
        <tissue evidence="12">Muscle</tissue>
    </source>
</reference>
<keyword evidence="2" id="KW-0217">Developmental protein</keyword>
<evidence type="ECO:0000259" key="11">
    <source>
        <dbReference type="PROSITE" id="PS51024"/>
    </source>
</evidence>
<feature type="region of interest" description="Disordered" evidence="9">
    <location>
        <begin position="537"/>
        <end position="563"/>
    </location>
</feature>
<evidence type="ECO:0000256" key="4">
    <source>
        <dbReference type="ARBA" id="ARBA00022771"/>
    </source>
</evidence>
<dbReference type="AlphaFoldDB" id="A0A8K1GX32"/>
<name>A0A8K1GX32_9PASS</name>
<evidence type="ECO:0008006" key="14">
    <source>
        <dbReference type="Google" id="ProtNLM"/>
    </source>
</evidence>
<dbReference type="GO" id="GO:0042393">
    <property type="term" value="F:histone binding"/>
    <property type="evidence" value="ECO:0007669"/>
    <property type="project" value="TreeGrafter"/>
</dbReference>
<dbReference type="PROSITE" id="PS51024">
    <property type="entry name" value="ZF_FCS"/>
    <property type="match status" value="1"/>
</dbReference>
<keyword evidence="7" id="KW-0539">Nucleus</keyword>
<dbReference type="GO" id="GO:0003682">
    <property type="term" value="F:chromatin binding"/>
    <property type="evidence" value="ECO:0007669"/>
    <property type="project" value="TreeGrafter"/>
</dbReference>
<feature type="region of interest" description="Disordered" evidence="9">
    <location>
        <begin position="191"/>
        <end position="348"/>
    </location>
</feature>
<dbReference type="GO" id="GO:0003677">
    <property type="term" value="F:DNA binding"/>
    <property type="evidence" value="ECO:0007669"/>
    <property type="project" value="UniProtKB-KW"/>
</dbReference>
<keyword evidence="6" id="KW-0238">DNA-binding</keyword>
<feature type="compositionally biased region" description="Low complexity" evidence="9">
    <location>
        <begin position="270"/>
        <end position="283"/>
    </location>
</feature>
<keyword evidence="3" id="KW-0479">Metal-binding</keyword>
<feature type="compositionally biased region" description="Basic and acidic residues" evidence="9">
    <location>
        <begin position="637"/>
        <end position="652"/>
    </location>
</feature>
<feature type="compositionally biased region" description="Pro residues" evidence="9">
    <location>
        <begin position="301"/>
        <end position="312"/>
    </location>
</feature>
<dbReference type="FunFam" id="1.10.150.50:FF:000011">
    <property type="entry name" value="Polyhomeotic-like protein 2 isoform 1"/>
    <property type="match status" value="1"/>
</dbReference>
<feature type="region of interest" description="Disordered" evidence="9">
    <location>
        <begin position="463"/>
        <end position="487"/>
    </location>
</feature>
<dbReference type="GO" id="GO:0035102">
    <property type="term" value="C:PRC1 complex"/>
    <property type="evidence" value="ECO:0007669"/>
    <property type="project" value="TreeGrafter"/>
</dbReference>
<dbReference type="FunFam" id="3.30.60.160:FF:000002">
    <property type="entry name" value="Polyhomeotic-like protein 2 isoform 1"/>
    <property type="match status" value="1"/>
</dbReference>
<feature type="compositionally biased region" description="Pro residues" evidence="9">
    <location>
        <begin position="238"/>
        <end position="254"/>
    </location>
</feature>
<feature type="region of interest" description="Disordered" evidence="9">
    <location>
        <begin position="107"/>
        <end position="126"/>
    </location>
</feature>
<dbReference type="Pfam" id="PF00536">
    <property type="entry name" value="SAM_1"/>
    <property type="match status" value="1"/>
</dbReference>
<dbReference type="OrthoDB" id="2390104at2759"/>
<sequence length="776" mass="82171">MENEQLSAPAPTSSASGTAPTPASTTATRPPGPQISVYSSIPDRQTVQVIQQALHRQPNTAAQYLQQMYAAQQQHLMLQTAALQQQHLTSAQLQSLAAVQQASLAANRQSGSSGGNGTQPAPAQQPTINLATSPAAAQLLNRAQSVGSGASGIAQQAVLLGNTTSPALTASQAQMYLRAQMLIFTPTGPVSAVRPESPAPAPPPAPPPVPPPTTPQVHSLALRPAGPHLPALAMKPPGGAPPRAGPPRGPPPDPPAEHLKKADGHEGRTHALARATAPAATHPFVTPAYAPLQPPQFVQQPPKPMQPQPPPQQQQHPGPVPQSKTGVPPGAGGEGGPPNGHPGCHTAPRKFQHTSAVILQLQPTGPTGERPLTHGKPPPHSNRGTLRPGVRGAGLCCGLGVAPAAAGRRGAGASRRQLLLVSAVWKSRPRVSAASASAPHPACPPLSPEPPERLHAQPRIPGMTSGSGSAAATVAGAAPHNGENKPPQAIVKPQILTHVIEGFVIQEGAEPFPVGRSSLLVGALHKQYAQELLSDKLPLQDNTTTTDSDMEEPYLQESKEEGNPPKLKCELCGRVDFAYKFKRSKRFCSMACAKRYNVGCTKRVGLFHPDRNKLQKPGGPPHGRRRSCKGTLAPLSKDSKKQLNHSQEDSSRCSDNSSYEEPLSPISASSSTSRRRQGERDLELRDMELPDVHSRDLPGLGHRFLPSEPSKWNVEDVYEFIRSLPGCQEIAEEFRAQEIDGQALLLLKEDHLMSTMNIKLGPALKIYARINMLKDS</sequence>
<keyword evidence="5" id="KW-0862">Zinc</keyword>
<evidence type="ECO:0000256" key="9">
    <source>
        <dbReference type="SAM" id="MobiDB-lite"/>
    </source>
</evidence>
<dbReference type="SMART" id="SM00454">
    <property type="entry name" value="SAM"/>
    <property type="match status" value="1"/>
</dbReference>
<accession>A0A8K1GX32</accession>
<dbReference type="PANTHER" id="PTHR12247">
    <property type="entry name" value="POLYCOMB GROUP PROTEIN"/>
    <property type="match status" value="1"/>
</dbReference>
<dbReference type="Gene3D" id="1.10.150.50">
    <property type="entry name" value="Transcription Factor, Ets-1"/>
    <property type="match status" value="1"/>
</dbReference>
<feature type="domain" description="SAM" evidence="10">
    <location>
        <begin position="712"/>
        <end position="776"/>
    </location>
</feature>
<feature type="region of interest" description="Disordered" evidence="9">
    <location>
        <begin position="363"/>
        <end position="386"/>
    </location>
</feature>
<dbReference type="EMBL" id="SWJQ01000029">
    <property type="protein sequence ID" value="TRZ25254.1"/>
    <property type="molecule type" value="Genomic_DNA"/>
</dbReference>
<comment type="caution">
    <text evidence="12">The sequence shown here is derived from an EMBL/GenBank/DDBJ whole genome shotgun (WGS) entry which is preliminary data.</text>
</comment>
<comment type="subcellular location">
    <subcellularLocation>
        <location evidence="1">Nucleus</location>
    </subcellularLocation>
</comment>
<evidence type="ECO:0000256" key="6">
    <source>
        <dbReference type="ARBA" id="ARBA00023125"/>
    </source>
</evidence>
<organism evidence="12 13">
    <name type="scientific">Zosterops borbonicus</name>
    <dbReference type="NCBI Taxonomy" id="364589"/>
    <lineage>
        <taxon>Eukaryota</taxon>
        <taxon>Metazoa</taxon>
        <taxon>Chordata</taxon>
        <taxon>Craniata</taxon>
        <taxon>Vertebrata</taxon>
        <taxon>Euteleostomi</taxon>
        <taxon>Archelosauria</taxon>
        <taxon>Archosauria</taxon>
        <taxon>Dinosauria</taxon>
        <taxon>Saurischia</taxon>
        <taxon>Theropoda</taxon>
        <taxon>Coelurosauria</taxon>
        <taxon>Aves</taxon>
        <taxon>Neognathae</taxon>
        <taxon>Neoaves</taxon>
        <taxon>Telluraves</taxon>
        <taxon>Australaves</taxon>
        <taxon>Passeriformes</taxon>
        <taxon>Sylvioidea</taxon>
        <taxon>Zosteropidae</taxon>
        <taxon>Zosterops</taxon>
    </lineage>
</organism>
<dbReference type="InterPro" id="IPR001660">
    <property type="entry name" value="SAM"/>
</dbReference>
<dbReference type="Pfam" id="PF21319">
    <property type="entry name" value="zf-FCS_1"/>
    <property type="match status" value="1"/>
</dbReference>
<keyword evidence="4 8" id="KW-0863">Zinc-finger</keyword>
<dbReference type="Gene3D" id="3.30.60.160">
    <property type="match status" value="1"/>
</dbReference>
<evidence type="ECO:0000256" key="1">
    <source>
        <dbReference type="ARBA" id="ARBA00004123"/>
    </source>
</evidence>
<dbReference type="SUPFAM" id="SSF47769">
    <property type="entry name" value="SAM/Pointed domain"/>
    <property type="match status" value="1"/>
</dbReference>
<feature type="compositionally biased region" description="Basic and acidic residues" evidence="9">
    <location>
        <begin position="676"/>
        <end position="687"/>
    </location>
</feature>
<dbReference type="PANTHER" id="PTHR12247:SF86">
    <property type="entry name" value="POLYHOMEOTIC-LIKE PROTEIN 2"/>
    <property type="match status" value="1"/>
</dbReference>
<dbReference type="GO" id="GO:0045892">
    <property type="term" value="P:negative regulation of DNA-templated transcription"/>
    <property type="evidence" value="ECO:0007669"/>
    <property type="project" value="TreeGrafter"/>
</dbReference>
<feature type="compositionally biased region" description="Low complexity" evidence="9">
    <location>
        <begin position="464"/>
        <end position="478"/>
    </location>
</feature>
<keyword evidence="13" id="KW-1185">Reference proteome</keyword>
<feature type="compositionally biased region" description="Basic and acidic residues" evidence="9">
    <location>
        <begin position="255"/>
        <end position="269"/>
    </location>
</feature>
<proteinExistence type="predicted"/>
<dbReference type="InterPro" id="IPR050548">
    <property type="entry name" value="PcG_chromatin_remod_factors"/>
</dbReference>
<gene>
    <name evidence="12" type="ORF">HGM15179_001833</name>
</gene>
<evidence type="ECO:0000256" key="8">
    <source>
        <dbReference type="PROSITE-ProRule" id="PRU00367"/>
    </source>
</evidence>
<evidence type="ECO:0000256" key="5">
    <source>
        <dbReference type="ARBA" id="ARBA00022833"/>
    </source>
</evidence>
<evidence type="ECO:0000256" key="2">
    <source>
        <dbReference type="ARBA" id="ARBA00022473"/>
    </source>
</evidence>
<dbReference type="InterPro" id="IPR013761">
    <property type="entry name" value="SAM/pointed_sf"/>
</dbReference>
<dbReference type="InterPro" id="IPR012313">
    <property type="entry name" value="Znf_FCS"/>
</dbReference>
<feature type="compositionally biased region" description="Low complexity" evidence="9">
    <location>
        <begin position="7"/>
        <end position="29"/>
    </location>
</feature>
<protein>
    <recommendedName>
        <fullName evidence="14">Polyhomeotic-like protein 2</fullName>
    </recommendedName>
</protein>
<feature type="compositionally biased region" description="Pro residues" evidence="9">
    <location>
        <begin position="197"/>
        <end position="214"/>
    </location>
</feature>
<dbReference type="InterPro" id="IPR038603">
    <property type="entry name" value="Znf_FCS_sf"/>
</dbReference>
<evidence type="ECO:0000256" key="3">
    <source>
        <dbReference type="ARBA" id="ARBA00022723"/>
    </source>
</evidence>
<feature type="compositionally biased region" description="Gly residues" evidence="9">
    <location>
        <begin position="329"/>
        <end position="338"/>
    </location>
</feature>
<evidence type="ECO:0000313" key="12">
    <source>
        <dbReference type="EMBL" id="TRZ25254.1"/>
    </source>
</evidence>
<dbReference type="PROSITE" id="PS50105">
    <property type="entry name" value="SAM_DOMAIN"/>
    <property type="match status" value="1"/>
</dbReference>
<dbReference type="GO" id="GO:0008270">
    <property type="term" value="F:zinc ion binding"/>
    <property type="evidence" value="ECO:0007669"/>
    <property type="project" value="UniProtKB-KW"/>
</dbReference>